<dbReference type="InterPro" id="IPR000415">
    <property type="entry name" value="Nitroreductase-like"/>
</dbReference>
<dbReference type="PANTHER" id="PTHR43267">
    <property type="entry name" value="TRNA THREONYLCARBAMOYLADENOSINE DEHYDRATASE"/>
    <property type="match status" value="1"/>
</dbReference>
<dbReference type="Pfam" id="PF00899">
    <property type="entry name" value="ThiF"/>
    <property type="match status" value="1"/>
</dbReference>
<feature type="domain" description="THIF-type NAD/FAD binding fold" evidence="1">
    <location>
        <begin position="113"/>
        <end position="304"/>
    </location>
</feature>
<dbReference type="NCBIfam" id="NF005901">
    <property type="entry name" value="PRK07877.1"/>
    <property type="match status" value="1"/>
</dbReference>
<dbReference type="EMBL" id="SNWM01000001">
    <property type="protein sequence ID" value="TDO24417.1"/>
    <property type="molecule type" value="Genomic_DNA"/>
</dbReference>
<dbReference type="OrthoDB" id="5149792at2"/>
<dbReference type="SUPFAM" id="SSF69572">
    <property type="entry name" value="Activating enzymes of the ubiquitin-like proteins"/>
    <property type="match status" value="1"/>
</dbReference>
<dbReference type="Gene3D" id="3.40.50.720">
    <property type="entry name" value="NAD(P)-binding Rossmann-like Domain"/>
    <property type="match status" value="1"/>
</dbReference>
<dbReference type="PANTHER" id="PTHR43267:SF3">
    <property type="entry name" value="THIF PROTEIN"/>
    <property type="match status" value="1"/>
</dbReference>
<dbReference type="GO" id="GO:0008641">
    <property type="term" value="F:ubiquitin-like modifier activating enzyme activity"/>
    <property type="evidence" value="ECO:0007669"/>
    <property type="project" value="InterPro"/>
</dbReference>
<organism evidence="2 3">
    <name type="scientific">Pedobacter duraquae</name>
    <dbReference type="NCBI Taxonomy" id="425511"/>
    <lineage>
        <taxon>Bacteria</taxon>
        <taxon>Pseudomonadati</taxon>
        <taxon>Bacteroidota</taxon>
        <taxon>Sphingobacteriia</taxon>
        <taxon>Sphingobacteriales</taxon>
        <taxon>Sphingobacteriaceae</taxon>
        <taxon>Pedobacter</taxon>
    </lineage>
</organism>
<evidence type="ECO:0000313" key="3">
    <source>
        <dbReference type="Proteomes" id="UP000295499"/>
    </source>
</evidence>
<dbReference type="GO" id="GO:0061503">
    <property type="term" value="F:tRNA threonylcarbamoyladenosine dehydratase"/>
    <property type="evidence" value="ECO:0007669"/>
    <property type="project" value="TreeGrafter"/>
</dbReference>
<dbReference type="Proteomes" id="UP000295499">
    <property type="component" value="Unassembled WGS sequence"/>
</dbReference>
<accession>A0A4R6IQD9</accession>
<evidence type="ECO:0000259" key="1">
    <source>
        <dbReference type="Pfam" id="PF00899"/>
    </source>
</evidence>
<gene>
    <name evidence="2" type="ORF">CLV32_0706</name>
</gene>
<dbReference type="Gene3D" id="3.40.109.10">
    <property type="entry name" value="NADH Oxidase"/>
    <property type="match status" value="1"/>
</dbReference>
<sequence>MLQLENYLTENDFSIEPQFFRIHIKEDQDKLERLLEAKPHIRIHDQIDSQLDELIKSRYPKKKPEPDELNALKKQHIGNFSFLQYGVWVYYPWSETLVHLLDEAEFIEMRTNRNMYKITREERDILASKKIGVVGLSVGQSVSITMAMERGFGEIRLADFDLLELTNLNRIRTGVHNLGLPKVVIVAREIKEIDPFLKVTSFGDGLTEENMDSFFLDGGKLDVIIDECDGLDIKILLRHKAKALQVPVVMDASDKGTLDVERFDLEPDRPILHGLIDHLDHTKIKELKTNEEKIPYLLPMVGLETASARLKASMVEVGQSITTWPQLASAVTLGGALGADVSRRIILGQYTDSGRYWVDLEALIADKKQPENNDYTYIRYSAPELTLEVMKEAVRNLGELPEHLTVLSETQVNQLVTAAATAPSGGNNQPWKWLFDQGHLFLFHDEKQSASWIDFKNTASYISLGASIENLKIKAGSIGLSVKYYPFPNPEDTKLIAAFTFSESNGSSYCPELSSGLGLRLTNRKKGSQKVLPTELKQELKEIVNLNPEATLEIIDDNVSIAKIAHIVSAVERIRFLYPQGHYELFAQELKFPDAAGTPILEGLDIATLEISESDRTGLMVASNPEVITLLNKWGGGAAFEKISRGSVLSSSAIGMVTMPTYSNENFIKGGEALQRAWIKANLNGLAFQPLSGGLFIFDRLNQTGGEGMPQNMIDELHQLQDELREVFTVLNTRTPLFMFRLSYADAASTRSLKRPLEDILQFS</sequence>
<dbReference type="RefSeq" id="WP_133552385.1">
    <property type="nucleotide sequence ID" value="NZ_SNWM01000001.1"/>
</dbReference>
<keyword evidence="3" id="KW-1185">Reference proteome</keyword>
<dbReference type="InterPro" id="IPR045886">
    <property type="entry name" value="ThiF/MoeB/HesA"/>
</dbReference>
<dbReference type="InterPro" id="IPR000594">
    <property type="entry name" value="ThiF_NAD_FAD-bd"/>
</dbReference>
<comment type="caution">
    <text evidence="2">The sequence shown here is derived from an EMBL/GenBank/DDBJ whole genome shotgun (WGS) entry which is preliminary data.</text>
</comment>
<reference evidence="2 3" key="1">
    <citation type="submission" date="2019-03" db="EMBL/GenBank/DDBJ databases">
        <title>Genomic Encyclopedia of Archaeal and Bacterial Type Strains, Phase II (KMG-II): from individual species to whole genera.</title>
        <authorList>
            <person name="Goeker M."/>
        </authorList>
    </citation>
    <scope>NUCLEOTIDE SEQUENCE [LARGE SCALE GENOMIC DNA]</scope>
    <source>
        <strain evidence="2 3">DSM 19034</strain>
    </source>
</reference>
<dbReference type="InterPro" id="IPR035985">
    <property type="entry name" value="Ubiquitin-activating_enz"/>
</dbReference>
<dbReference type="GO" id="GO:0061504">
    <property type="term" value="P:cyclic threonylcarbamoyladenosine biosynthetic process"/>
    <property type="evidence" value="ECO:0007669"/>
    <property type="project" value="TreeGrafter"/>
</dbReference>
<name>A0A4R6IQD9_9SPHI</name>
<protein>
    <submittedName>
        <fullName evidence="2">ThiF family protein</fullName>
    </submittedName>
</protein>
<dbReference type="AlphaFoldDB" id="A0A4R6IQD9"/>
<dbReference type="SUPFAM" id="SSF55469">
    <property type="entry name" value="FMN-dependent nitroreductase-like"/>
    <property type="match status" value="1"/>
</dbReference>
<dbReference type="GO" id="GO:0016491">
    <property type="term" value="F:oxidoreductase activity"/>
    <property type="evidence" value="ECO:0007669"/>
    <property type="project" value="InterPro"/>
</dbReference>
<proteinExistence type="predicted"/>
<evidence type="ECO:0000313" key="2">
    <source>
        <dbReference type="EMBL" id="TDO24417.1"/>
    </source>
</evidence>
<dbReference type="CDD" id="cd01483">
    <property type="entry name" value="E1_enzyme_family"/>
    <property type="match status" value="1"/>
</dbReference>